<organism evidence="3 4">
    <name type="scientific">Rhizobium meliloti</name>
    <name type="common">Ensifer meliloti</name>
    <name type="synonym">Sinorhizobium meliloti</name>
    <dbReference type="NCBI Taxonomy" id="382"/>
    <lineage>
        <taxon>Bacteria</taxon>
        <taxon>Pseudomonadati</taxon>
        <taxon>Pseudomonadota</taxon>
        <taxon>Alphaproteobacteria</taxon>
        <taxon>Hyphomicrobiales</taxon>
        <taxon>Rhizobiaceae</taxon>
        <taxon>Sinorhizobium/Ensifer group</taxon>
        <taxon>Sinorhizobium</taxon>
    </lineage>
</organism>
<dbReference type="InterPro" id="IPR013149">
    <property type="entry name" value="ADH-like_C"/>
</dbReference>
<dbReference type="CDD" id="cd08253">
    <property type="entry name" value="zeta_crystallin"/>
    <property type="match status" value="1"/>
</dbReference>
<reference evidence="3 4" key="1">
    <citation type="submission" date="2017-06" db="EMBL/GenBank/DDBJ databases">
        <title>Ensifer strains isolated from leguminous trees and herbs display diverse denitrification phenotypes with some acting as strong N2O sinks.</title>
        <authorList>
            <person name="Woliy K."/>
            <person name="Mania D."/>
            <person name="Bakken L.R."/>
            <person name="Frostegard A."/>
        </authorList>
    </citation>
    <scope>NUCLEOTIDE SEQUENCE [LARGE SCALE GENOMIC DNA]</scope>
    <source>
        <strain evidence="3 4">AC50a</strain>
    </source>
</reference>
<dbReference type="SUPFAM" id="SSF51735">
    <property type="entry name" value="NAD(P)-binding Rossmann-fold domains"/>
    <property type="match status" value="1"/>
</dbReference>
<dbReference type="AlphaFoldDB" id="A0A2J0Z1Q2"/>
<evidence type="ECO:0000313" key="4">
    <source>
        <dbReference type="Proteomes" id="UP000231987"/>
    </source>
</evidence>
<dbReference type="Gene3D" id="3.90.180.10">
    <property type="entry name" value="Medium-chain alcohol dehydrogenases, catalytic domain"/>
    <property type="match status" value="1"/>
</dbReference>
<dbReference type="InterPro" id="IPR020843">
    <property type="entry name" value="ER"/>
</dbReference>
<dbReference type="InterPro" id="IPR036291">
    <property type="entry name" value="NAD(P)-bd_dom_sf"/>
</dbReference>
<dbReference type="Gene3D" id="3.40.50.720">
    <property type="entry name" value="NAD(P)-binding Rossmann-like Domain"/>
    <property type="match status" value="1"/>
</dbReference>
<accession>A0A2J0Z1Q2</accession>
<protein>
    <submittedName>
        <fullName evidence="3">NADPH:quinone oxidoreductase</fullName>
    </submittedName>
</protein>
<dbReference type="SMART" id="SM00829">
    <property type="entry name" value="PKS_ER"/>
    <property type="match status" value="1"/>
</dbReference>
<dbReference type="InterPro" id="IPR011032">
    <property type="entry name" value="GroES-like_sf"/>
</dbReference>
<dbReference type="InterPro" id="IPR013154">
    <property type="entry name" value="ADH-like_N"/>
</dbReference>
<dbReference type="Pfam" id="PF08240">
    <property type="entry name" value="ADH_N"/>
    <property type="match status" value="1"/>
</dbReference>
<evidence type="ECO:0000259" key="2">
    <source>
        <dbReference type="SMART" id="SM00829"/>
    </source>
</evidence>
<name>A0A2J0Z1Q2_RHIML</name>
<comment type="caution">
    <text evidence="3">The sequence shown here is derived from an EMBL/GenBank/DDBJ whole genome shotgun (WGS) entry which is preliminary data.</text>
</comment>
<proteinExistence type="predicted"/>
<keyword evidence="1" id="KW-0521">NADP</keyword>
<dbReference type="InterPro" id="IPR051603">
    <property type="entry name" value="Zinc-ADH_QOR/CCCR"/>
</dbReference>
<evidence type="ECO:0000313" key="3">
    <source>
        <dbReference type="EMBL" id="PJR14446.1"/>
    </source>
</evidence>
<dbReference type="EMBL" id="NJGD01000006">
    <property type="protein sequence ID" value="PJR14446.1"/>
    <property type="molecule type" value="Genomic_DNA"/>
</dbReference>
<dbReference type="PANTHER" id="PTHR44154">
    <property type="entry name" value="QUINONE OXIDOREDUCTASE"/>
    <property type="match status" value="1"/>
</dbReference>
<sequence length="326" mass="34334">MRAAWYEKNGAARDVLEVGSLPEPIPGPGEVRVRIHASGVNPSDVKARAGRPLIAGRMIPHSDGAGIIDAVGTGVAGERIGERVWTWNAAWRRSNGTAAEYVVLPQDQAVHLPDNVSFEEGACLGIPALTALRAVTTDGAVFGKTVLVTGGAGAVGAYAIQFARLYGAARIVTTVSSSEKAEICTRLGADHTINYRTEDVVDRIGGITNGRGVDRVIEVDAATNVEMLPGIIARDGLCVIYGSSKPEISFEFFPMILAGAAARFFIVYEMSPEVREQTVGALQGQLASGLLRHHIAETFALDDIAAAHEAVESGKPVGNVIVSLAR</sequence>
<dbReference type="Pfam" id="PF00107">
    <property type="entry name" value="ADH_zinc_N"/>
    <property type="match status" value="1"/>
</dbReference>
<dbReference type="PANTHER" id="PTHR44154:SF1">
    <property type="entry name" value="QUINONE OXIDOREDUCTASE"/>
    <property type="match status" value="1"/>
</dbReference>
<dbReference type="RefSeq" id="WP_100672380.1">
    <property type="nucleotide sequence ID" value="NZ_NJGD01000006.1"/>
</dbReference>
<dbReference type="GO" id="GO:0016491">
    <property type="term" value="F:oxidoreductase activity"/>
    <property type="evidence" value="ECO:0007669"/>
    <property type="project" value="InterPro"/>
</dbReference>
<evidence type="ECO:0000256" key="1">
    <source>
        <dbReference type="ARBA" id="ARBA00022857"/>
    </source>
</evidence>
<feature type="domain" description="Enoyl reductase (ER)" evidence="2">
    <location>
        <begin position="11"/>
        <end position="322"/>
    </location>
</feature>
<dbReference type="SUPFAM" id="SSF50129">
    <property type="entry name" value="GroES-like"/>
    <property type="match status" value="1"/>
</dbReference>
<gene>
    <name evidence="3" type="ORF">CEJ86_15435</name>
</gene>
<dbReference type="Proteomes" id="UP000231987">
    <property type="component" value="Unassembled WGS sequence"/>
</dbReference>